<dbReference type="EMBL" id="DWVS01000099">
    <property type="protein sequence ID" value="HJC87178.1"/>
    <property type="molecule type" value="Genomic_DNA"/>
</dbReference>
<proteinExistence type="predicted"/>
<reference evidence="1" key="2">
    <citation type="submission" date="2021-04" db="EMBL/GenBank/DDBJ databases">
        <authorList>
            <person name="Gilroy R."/>
        </authorList>
    </citation>
    <scope>NUCLEOTIDE SEQUENCE</scope>
    <source>
        <strain evidence="1">ChiBcec1-1630</strain>
    </source>
</reference>
<name>A0A9D2TRS6_9FIRM</name>
<comment type="caution">
    <text evidence="1">The sequence shown here is derived from an EMBL/GenBank/DDBJ whole genome shotgun (WGS) entry which is preliminary data.</text>
</comment>
<reference evidence="1" key="1">
    <citation type="journal article" date="2021" name="PeerJ">
        <title>Extensive microbial diversity within the chicken gut microbiome revealed by metagenomics and culture.</title>
        <authorList>
            <person name="Gilroy R."/>
            <person name="Ravi A."/>
            <person name="Getino M."/>
            <person name="Pursley I."/>
            <person name="Horton D.L."/>
            <person name="Alikhan N.F."/>
            <person name="Baker D."/>
            <person name="Gharbi K."/>
            <person name="Hall N."/>
            <person name="Watson M."/>
            <person name="Adriaenssens E.M."/>
            <person name="Foster-Nyarko E."/>
            <person name="Jarju S."/>
            <person name="Secka A."/>
            <person name="Antonio M."/>
            <person name="Oren A."/>
            <person name="Chaudhuri R.R."/>
            <person name="La Ragione R."/>
            <person name="Hildebrand F."/>
            <person name="Pallen M.J."/>
        </authorList>
    </citation>
    <scope>NUCLEOTIDE SEQUENCE</scope>
    <source>
        <strain evidence="1">ChiBcec1-1630</strain>
    </source>
</reference>
<sequence>DHTGYFNREGLIALMEDHGMECLDFYGDTFVDLQLLNPYSNYYEKPETGHAAHQTAVRMENLLHEISPERTVEVYRLLGEMGFGREIVGVFRKKGK</sequence>
<gene>
    <name evidence="1" type="ORF">H9926_04080</name>
</gene>
<evidence type="ECO:0000313" key="2">
    <source>
        <dbReference type="Proteomes" id="UP000823922"/>
    </source>
</evidence>
<dbReference type="AlphaFoldDB" id="A0A9D2TRS6"/>
<dbReference type="Proteomes" id="UP000823922">
    <property type="component" value="Unassembled WGS sequence"/>
</dbReference>
<organism evidence="1 2">
    <name type="scientific">Candidatus Eisenbergiella intestinigallinarum</name>
    <dbReference type="NCBI Taxonomy" id="2838549"/>
    <lineage>
        <taxon>Bacteria</taxon>
        <taxon>Bacillati</taxon>
        <taxon>Bacillota</taxon>
        <taxon>Clostridia</taxon>
        <taxon>Lachnospirales</taxon>
        <taxon>Lachnospiraceae</taxon>
        <taxon>Eisenbergiella</taxon>
    </lineage>
</organism>
<evidence type="ECO:0000313" key="1">
    <source>
        <dbReference type="EMBL" id="HJC87178.1"/>
    </source>
</evidence>
<accession>A0A9D2TRS6</accession>
<protein>
    <submittedName>
        <fullName evidence="1">Uncharacterized protein</fullName>
    </submittedName>
</protein>
<feature type="non-terminal residue" evidence="1">
    <location>
        <position position="1"/>
    </location>
</feature>